<keyword evidence="3" id="KW-1185">Reference proteome</keyword>
<feature type="compositionally biased region" description="Polar residues" evidence="1">
    <location>
        <begin position="240"/>
        <end position="255"/>
    </location>
</feature>
<comment type="caution">
    <text evidence="2">The sequence shown here is derived from an EMBL/GenBank/DDBJ whole genome shotgun (WGS) entry which is preliminary data.</text>
</comment>
<name>A0ABT1A326_9PSEU</name>
<evidence type="ECO:0008006" key="4">
    <source>
        <dbReference type="Google" id="ProtNLM"/>
    </source>
</evidence>
<organism evidence="2 3">
    <name type="scientific">Pseudonocardia humida</name>
    <dbReference type="NCBI Taxonomy" id="2800819"/>
    <lineage>
        <taxon>Bacteria</taxon>
        <taxon>Bacillati</taxon>
        <taxon>Actinomycetota</taxon>
        <taxon>Actinomycetes</taxon>
        <taxon>Pseudonocardiales</taxon>
        <taxon>Pseudonocardiaceae</taxon>
        <taxon>Pseudonocardia</taxon>
    </lineage>
</organism>
<evidence type="ECO:0000313" key="2">
    <source>
        <dbReference type="EMBL" id="MCO1657348.1"/>
    </source>
</evidence>
<evidence type="ECO:0000256" key="1">
    <source>
        <dbReference type="SAM" id="MobiDB-lite"/>
    </source>
</evidence>
<dbReference type="EMBL" id="JAGSOV010000041">
    <property type="protein sequence ID" value="MCO1657348.1"/>
    <property type="molecule type" value="Genomic_DNA"/>
</dbReference>
<gene>
    <name evidence="2" type="ORF">KDL28_20020</name>
</gene>
<accession>A0ABT1A326</accession>
<proteinExistence type="predicted"/>
<dbReference type="Proteomes" id="UP001165283">
    <property type="component" value="Unassembled WGS sequence"/>
</dbReference>
<reference evidence="2" key="1">
    <citation type="submission" date="2021-04" db="EMBL/GenBank/DDBJ databases">
        <title>Pseudonocardia sp. nov., isolated from sandy soil of mangrove forest.</title>
        <authorList>
            <person name="Zan Z."/>
            <person name="Huang R."/>
            <person name="Liu W."/>
        </authorList>
    </citation>
    <scope>NUCLEOTIDE SEQUENCE</scope>
    <source>
        <strain evidence="2">S2-4</strain>
    </source>
</reference>
<sequence length="270" mass="28736">MKDFSGFEAAAHAEVTGRIKPIMAATFRRCGLGEVWDDELWHRVIGDAYVSAYPSPALPLLVHPLLDALQTQLEHENRTAPVGHPPRPLRMRASIHVGPITDPEDDPVTDGSGTSRVDTHRLLDSTEVKQALARAGEKTCVAAIVSDRAFTDAVLGGYCELSRELFTPVDVAVKNYRERAWLAVPVPSGDLLARGIEPLTAEDPSGGEVGAEGNTRQGDAGKKSAQDVGMTGIGSVGGDATNTFVGNSGRISISGNPAPSPRPRKRRDDS</sequence>
<feature type="region of interest" description="Disordered" evidence="1">
    <location>
        <begin position="198"/>
        <end position="270"/>
    </location>
</feature>
<evidence type="ECO:0000313" key="3">
    <source>
        <dbReference type="Proteomes" id="UP001165283"/>
    </source>
</evidence>
<protein>
    <recommendedName>
        <fullName evidence="4">Guanylate cyclase domain-containing protein</fullName>
    </recommendedName>
</protein>
<dbReference type="RefSeq" id="WP_252440962.1">
    <property type="nucleotide sequence ID" value="NZ_JAGSOV010000041.1"/>
</dbReference>